<gene>
    <name evidence="2" type="ORF">LNP81_23020</name>
</gene>
<evidence type="ECO:0000313" key="2">
    <source>
        <dbReference type="EMBL" id="MCC9065876.1"/>
    </source>
</evidence>
<feature type="transmembrane region" description="Helical" evidence="1">
    <location>
        <begin position="38"/>
        <end position="55"/>
    </location>
</feature>
<dbReference type="RefSeq" id="WP_230039616.1">
    <property type="nucleotide sequence ID" value="NZ_JAJJMM010000001.1"/>
</dbReference>
<keyword evidence="3" id="KW-1185">Reference proteome</keyword>
<comment type="caution">
    <text evidence="2">The sequence shown here is derived from an EMBL/GenBank/DDBJ whole genome shotgun (WGS) entry which is preliminary data.</text>
</comment>
<dbReference type="EMBL" id="JAJJMM010000001">
    <property type="protein sequence ID" value="MCC9065876.1"/>
    <property type="molecule type" value="Genomic_DNA"/>
</dbReference>
<proteinExistence type="predicted"/>
<protein>
    <submittedName>
        <fullName evidence="2">Uncharacterized protein</fullName>
    </submittedName>
</protein>
<name>A0ABS8MK53_9FLAO</name>
<organism evidence="2 3">
    <name type="scientific">Flavobacterium piscisymbiosum</name>
    <dbReference type="NCBI Taxonomy" id="2893753"/>
    <lineage>
        <taxon>Bacteria</taxon>
        <taxon>Pseudomonadati</taxon>
        <taxon>Bacteroidota</taxon>
        <taxon>Flavobacteriia</taxon>
        <taxon>Flavobacteriales</taxon>
        <taxon>Flavobacteriaceae</taxon>
        <taxon>Flavobacterium</taxon>
    </lineage>
</organism>
<accession>A0ABS8MK53</accession>
<reference evidence="2" key="1">
    <citation type="submission" date="2021-11" db="EMBL/GenBank/DDBJ databases">
        <title>Description of novel Flavobacterium species.</title>
        <authorList>
            <person name="Saticioglu I.B."/>
            <person name="Ay H."/>
            <person name="Altun S."/>
            <person name="Duman M."/>
        </authorList>
    </citation>
    <scope>NUCLEOTIDE SEQUENCE</scope>
    <source>
        <strain evidence="2">F-30</strain>
    </source>
</reference>
<sequence length="218" mass="25463">MKKIKFLIISFLLFILLIGFLLFFTCWSDSTKSLISQYAGIIVTGIGFIIAIYQLRLSTNQYFEDLEKKKKDYLDLTIDIKSIDTFHSVKTQVVNKSGEDKEIDYSFLLITKQDENIIEKTQSILQYLDLNLKITCTNNFNYFKNYIPEPLFINNSIGIVPMEFYFSENIAIGNENPSYTYSFNNDKIKLQEGIYSVRFFIFPKEGYHRSTVDSLIIK</sequence>
<evidence type="ECO:0000256" key="1">
    <source>
        <dbReference type="SAM" id="Phobius"/>
    </source>
</evidence>
<dbReference type="Proteomes" id="UP001430679">
    <property type="component" value="Unassembled WGS sequence"/>
</dbReference>
<keyword evidence="1" id="KW-1133">Transmembrane helix</keyword>
<evidence type="ECO:0000313" key="3">
    <source>
        <dbReference type="Proteomes" id="UP001430679"/>
    </source>
</evidence>
<keyword evidence="1" id="KW-0472">Membrane</keyword>
<keyword evidence="1" id="KW-0812">Transmembrane</keyword>